<name>A0ABR4CEA0_9HELO</name>
<reference evidence="2 3" key="1">
    <citation type="journal article" date="2024" name="Commun. Biol.">
        <title>Comparative genomic analysis of thermophilic fungi reveals convergent evolutionary adaptations and gene losses.</title>
        <authorList>
            <person name="Steindorff A.S."/>
            <person name="Aguilar-Pontes M.V."/>
            <person name="Robinson A.J."/>
            <person name="Andreopoulos B."/>
            <person name="LaButti K."/>
            <person name="Kuo A."/>
            <person name="Mondo S."/>
            <person name="Riley R."/>
            <person name="Otillar R."/>
            <person name="Haridas S."/>
            <person name="Lipzen A."/>
            <person name="Grimwood J."/>
            <person name="Schmutz J."/>
            <person name="Clum A."/>
            <person name="Reid I.D."/>
            <person name="Moisan M.C."/>
            <person name="Butler G."/>
            <person name="Nguyen T.T.M."/>
            <person name="Dewar K."/>
            <person name="Conant G."/>
            <person name="Drula E."/>
            <person name="Henrissat B."/>
            <person name="Hansel C."/>
            <person name="Singer S."/>
            <person name="Hutchinson M.I."/>
            <person name="de Vries R.P."/>
            <person name="Natvig D.O."/>
            <person name="Powell A.J."/>
            <person name="Tsang A."/>
            <person name="Grigoriev I.V."/>
        </authorList>
    </citation>
    <scope>NUCLEOTIDE SEQUENCE [LARGE SCALE GENOMIC DNA]</scope>
    <source>
        <strain evidence="2 3">CBS 494.80</strain>
    </source>
</reference>
<feature type="compositionally biased region" description="Polar residues" evidence="1">
    <location>
        <begin position="416"/>
        <end position="438"/>
    </location>
</feature>
<organism evidence="2 3">
    <name type="scientific">Oculimacula yallundae</name>
    <dbReference type="NCBI Taxonomy" id="86028"/>
    <lineage>
        <taxon>Eukaryota</taxon>
        <taxon>Fungi</taxon>
        <taxon>Dikarya</taxon>
        <taxon>Ascomycota</taxon>
        <taxon>Pezizomycotina</taxon>
        <taxon>Leotiomycetes</taxon>
        <taxon>Helotiales</taxon>
        <taxon>Ploettnerulaceae</taxon>
        <taxon>Oculimacula</taxon>
    </lineage>
</organism>
<evidence type="ECO:0000313" key="2">
    <source>
        <dbReference type="EMBL" id="KAL2068291.1"/>
    </source>
</evidence>
<feature type="compositionally biased region" description="Polar residues" evidence="1">
    <location>
        <begin position="320"/>
        <end position="330"/>
    </location>
</feature>
<feature type="region of interest" description="Disordered" evidence="1">
    <location>
        <begin position="302"/>
        <end position="438"/>
    </location>
</feature>
<feature type="compositionally biased region" description="Basic and acidic residues" evidence="1">
    <location>
        <begin position="397"/>
        <end position="408"/>
    </location>
</feature>
<feature type="compositionally biased region" description="Acidic residues" evidence="1">
    <location>
        <begin position="381"/>
        <end position="393"/>
    </location>
</feature>
<keyword evidence="3" id="KW-1185">Reference proteome</keyword>
<dbReference type="EMBL" id="JAZHXI010000009">
    <property type="protein sequence ID" value="KAL2068291.1"/>
    <property type="molecule type" value="Genomic_DNA"/>
</dbReference>
<accession>A0ABR4CEA0</accession>
<sequence>MVYTYEQRAALQRNWLNEKVAARVAALEEAVREKNQPAIKKFEKQVKLAKLLQEDGLVLAEPSRGVEPEIWNIRTAYGTDIPSLKDVFDVVTEAIITDQKAAEPDTVMPRLKRVSDIQALLEKRVTDKSQVSGTKKELAMLQYEAKENFEFKVMPGPDDIDHGECGWQNKDTGAYQWPNILYRTLKPDSRDWKVVKTRCQENRGLGGKYYQAPVTALEDVMYCFIWSHIHPDKNGKLRHQGRISTMEAMRDGITSEISTNLCKALIEICPCHKRKSKDLQYQNPAQVVLPNKRLAEELEKDAGANEFEQPPKRVRPNEQPPSSAATSSMDSVHDLSASDSEEASPQSNHPNDNEKPGTPNGTEAPEVTDSPQDIATTDNMSMEDVERELEEWFSEGSDERLSKEKKADPTPPENSAAPQVSNSEEDIQATQAPEVTNPTQDIQFLDYLSDPAFAKIWNNIQEIKDASPEIFSSGNDIDALHNLVNDPVFDEFPGLRCRTPEIGWPPELQIG</sequence>
<proteinExistence type="predicted"/>
<feature type="compositionally biased region" description="Polar residues" evidence="1">
    <location>
        <begin position="369"/>
        <end position="380"/>
    </location>
</feature>
<evidence type="ECO:0000256" key="1">
    <source>
        <dbReference type="SAM" id="MobiDB-lite"/>
    </source>
</evidence>
<gene>
    <name evidence="2" type="ORF">VTL71DRAFT_16389</name>
</gene>
<evidence type="ECO:0000313" key="3">
    <source>
        <dbReference type="Proteomes" id="UP001595075"/>
    </source>
</evidence>
<protein>
    <submittedName>
        <fullName evidence="2">Uncharacterized protein</fullName>
    </submittedName>
</protein>
<comment type="caution">
    <text evidence="2">The sequence shown here is derived from an EMBL/GenBank/DDBJ whole genome shotgun (WGS) entry which is preliminary data.</text>
</comment>
<dbReference type="Proteomes" id="UP001595075">
    <property type="component" value="Unassembled WGS sequence"/>
</dbReference>